<comment type="caution">
    <text evidence="2">The sequence shown here is derived from an EMBL/GenBank/DDBJ whole genome shotgun (WGS) entry which is preliminary data.</text>
</comment>
<evidence type="ECO:0000313" key="3">
    <source>
        <dbReference type="Proteomes" id="UP000799444"/>
    </source>
</evidence>
<organism evidence="2 3">
    <name type="scientific">Polyplosphaeria fusca</name>
    <dbReference type="NCBI Taxonomy" id="682080"/>
    <lineage>
        <taxon>Eukaryota</taxon>
        <taxon>Fungi</taxon>
        <taxon>Dikarya</taxon>
        <taxon>Ascomycota</taxon>
        <taxon>Pezizomycotina</taxon>
        <taxon>Dothideomycetes</taxon>
        <taxon>Pleosporomycetidae</taxon>
        <taxon>Pleosporales</taxon>
        <taxon>Tetraplosphaeriaceae</taxon>
        <taxon>Polyplosphaeria</taxon>
    </lineage>
</organism>
<feature type="transmembrane region" description="Helical" evidence="1">
    <location>
        <begin position="203"/>
        <end position="222"/>
    </location>
</feature>
<evidence type="ECO:0008006" key="4">
    <source>
        <dbReference type="Google" id="ProtNLM"/>
    </source>
</evidence>
<dbReference type="AlphaFoldDB" id="A0A9P4V2A8"/>
<protein>
    <recommendedName>
        <fullName evidence="4">F-box domain-containing protein</fullName>
    </recommendedName>
</protein>
<keyword evidence="1" id="KW-0472">Membrane</keyword>
<keyword evidence="3" id="KW-1185">Reference proteome</keyword>
<keyword evidence="1" id="KW-1133">Transmembrane helix</keyword>
<reference evidence="2" key="1">
    <citation type="journal article" date="2020" name="Stud. Mycol.">
        <title>101 Dothideomycetes genomes: a test case for predicting lifestyles and emergence of pathogens.</title>
        <authorList>
            <person name="Haridas S."/>
            <person name="Albert R."/>
            <person name="Binder M."/>
            <person name="Bloem J."/>
            <person name="Labutti K."/>
            <person name="Salamov A."/>
            <person name="Andreopoulos B."/>
            <person name="Baker S."/>
            <person name="Barry K."/>
            <person name="Bills G."/>
            <person name="Bluhm B."/>
            <person name="Cannon C."/>
            <person name="Castanera R."/>
            <person name="Culley D."/>
            <person name="Daum C."/>
            <person name="Ezra D."/>
            <person name="Gonzalez J."/>
            <person name="Henrissat B."/>
            <person name="Kuo A."/>
            <person name="Liang C."/>
            <person name="Lipzen A."/>
            <person name="Lutzoni F."/>
            <person name="Magnuson J."/>
            <person name="Mondo S."/>
            <person name="Nolan M."/>
            <person name="Ohm R."/>
            <person name="Pangilinan J."/>
            <person name="Park H.-J."/>
            <person name="Ramirez L."/>
            <person name="Alfaro M."/>
            <person name="Sun H."/>
            <person name="Tritt A."/>
            <person name="Yoshinaga Y."/>
            <person name="Zwiers L.-H."/>
            <person name="Turgeon B."/>
            <person name="Goodwin S."/>
            <person name="Spatafora J."/>
            <person name="Crous P."/>
            <person name="Grigoriev I."/>
        </authorList>
    </citation>
    <scope>NUCLEOTIDE SEQUENCE</scope>
    <source>
        <strain evidence="2">CBS 125425</strain>
    </source>
</reference>
<dbReference type="OrthoDB" id="4191440at2759"/>
<feature type="transmembrane region" description="Helical" evidence="1">
    <location>
        <begin position="152"/>
        <end position="175"/>
    </location>
</feature>
<dbReference type="EMBL" id="ML996152">
    <property type="protein sequence ID" value="KAF2734071.1"/>
    <property type="molecule type" value="Genomic_DNA"/>
</dbReference>
<sequence length="504" mass="58487">MPMALLRFAVFIPFSIYYSIAKNHENVLQKHPELSGIYNPLIARGEPLAAKWGRVGFFWNIAVWVPAIIIIPPFSIIFGPLDIVLAVMLSLATQYQTSYVPHSIDSCRDGGAHAWQRPHGANESFFEASARLNATTTSGFQMCKSYVLEWQYGITLSFFYSLLSFMNVVTSIWIFRRTYRNNRREGKSNLKWVLKGLMEFPKLLGFALLGLAFIPVVLFQFLPKSITSRTRYIRRYAHKTLQRFPTPRDIEMRVFKRRPETRKYANDHLTKGNPLSNFLGVYDIFMLVAPHLHYVDVANLSLVSKSVRDAVLPAQEIAQRTAHLKRYTCRPESRQICWICTKQICKGCEQFRMLDQTPPYHHLDVCHPYCQTCYWHQIRRNRHTNLTKRCRCCPPTTKQNRLQRYWNSEAYNNRTYNLISRSICTMCDKRSNNELLDMREARTRAELKDRDRYAQCKSLGCEKVLGSGPRWWVCKKCGRECISSCHAAWGKSIKVGNAHGVEAV</sequence>
<evidence type="ECO:0000256" key="1">
    <source>
        <dbReference type="SAM" id="Phobius"/>
    </source>
</evidence>
<evidence type="ECO:0000313" key="2">
    <source>
        <dbReference type="EMBL" id="KAF2734071.1"/>
    </source>
</evidence>
<gene>
    <name evidence="2" type="ORF">EJ04DRAFT_437684</name>
</gene>
<keyword evidence="1" id="KW-0812">Transmembrane</keyword>
<name>A0A9P4V2A8_9PLEO</name>
<accession>A0A9P4V2A8</accession>
<feature type="transmembrane region" description="Helical" evidence="1">
    <location>
        <begin position="61"/>
        <end position="89"/>
    </location>
</feature>
<dbReference type="Proteomes" id="UP000799444">
    <property type="component" value="Unassembled WGS sequence"/>
</dbReference>
<proteinExistence type="predicted"/>